<comment type="caution">
    <text evidence="1">The sequence shown here is derived from an EMBL/GenBank/DDBJ whole genome shotgun (WGS) entry which is preliminary data.</text>
</comment>
<evidence type="ECO:0000313" key="1">
    <source>
        <dbReference type="EMBL" id="KAK3044188.1"/>
    </source>
</evidence>
<sequence length="212" mass="22866">MAAQREKQERHRSTVQRKARLNLTLRTLKKQALKSKNGTRAKSQISSKRTSPPPRKGVRFSKTSLHSLEQQADARVSLTATPLDHSVSQVPISKDAAAALQKLLKEPLDFVPATSATDMTENQLSTSVSSSAKKQKSDLQSPTSVSSSAKRQKTDPTLPTSVSSQQQQTDPKSPTSVGSSDKGHKAPPTFQPTDPPKVPAAEKKPALGDWPA</sequence>
<dbReference type="EMBL" id="JAWDJW010012304">
    <property type="protein sequence ID" value="KAK3044188.1"/>
    <property type="molecule type" value="Genomic_DNA"/>
</dbReference>
<gene>
    <name evidence="1" type="ORF">LTS18_001941</name>
</gene>
<protein>
    <submittedName>
        <fullName evidence="1">Uncharacterized protein</fullName>
    </submittedName>
</protein>
<organism evidence="1 2">
    <name type="scientific">Coniosporium uncinatum</name>
    <dbReference type="NCBI Taxonomy" id="93489"/>
    <lineage>
        <taxon>Eukaryota</taxon>
        <taxon>Fungi</taxon>
        <taxon>Dikarya</taxon>
        <taxon>Ascomycota</taxon>
        <taxon>Pezizomycotina</taxon>
        <taxon>Dothideomycetes</taxon>
        <taxon>Dothideomycetes incertae sedis</taxon>
        <taxon>Coniosporium</taxon>
    </lineage>
</organism>
<proteinExistence type="predicted"/>
<dbReference type="Proteomes" id="UP001186974">
    <property type="component" value="Unassembled WGS sequence"/>
</dbReference>
<name>A0ACC3CSS8_9PEZI</name>
<reference evidence="1" key="1">
    <citation type="submission" date="2024-09" db="EMBL/GenBank/DDBJ databases">
        <title>Black Yeasts Isolated from many extreme environments.</title>
        <authorList>
            <person name="Coleine C."/>
            <person name="Stajich J.E."/>
            <person name="Selbmann L."/>
        </authorList>
    </citation>
    <scope>NUCLEOTIDE SEQUENCE</scope>
    <source>
        <strain evidence="1">CCFEE 5737</strain>
    </source>
</reference>
<keyword evidence="2" id="KW-1185">Reference proteome</keyword>
<accession>A0ACC3CSS8</accession>
<feature type="non-terminal residue" evidence="1">
    <location>
        <position position="212"/>
    </location>
</feature>
<evidence type="ECO:0000313" key="2">
    <source>
        <dbReference type="Proteomes" id="UP001186974"/>
    </source>
</evidence>